<accession>A0A9P6JNR9</accession>
<gene>
    <name evidence="1" type="ORF">CPB83DRAFT_856711</name>
</gene>
<dbReference type="AlphaFoldDB" id="A0A9P6JNR9"/>
<protein>
    <recommendedName>
        <fullName evidence="3">F-box domain-containing protein</fullName>
    </recommendedName>
</protein>
<sequence>MTNFFSILGTLQHGANKLFRLNPVPRTRTFIPGTDIDHVQSSDDLNSQGFAIFPNELLLQILDYLPPFTPPVANYGRGDAAIEVHNTRRSALRALSQTCRSLRQFFLPYAWEYFEIYRGLELPGHILDWPGYEHAQQTYARALENQLDLVTINIPNLASSVVCMDITITEFNIDYALKHLARCLPLLPNLHTLRLYQGNVDHRLGPAKSAFRGCKFPQIQKIIFSVSFYPLISCCTEAKFIDSIEAHINSKFLKYSAPCSKLERMTGPAGLQDLGIIRTNHPLLRDINFYIYFRADFVSDLLHFQRLRSLKISRMEPEDEFTASAILPILDHLRKLQKQDGEEKRLWVHYWSNSPDTVYVLEPPELFDIDND</sequence>
<comment type="caution">
    <text evidence="1">The sequence shown here is derived from an EMBL/GenBank/DDBJ whole genome shotgun (WGS) entry which is preliminary data.</text>
</comment>
<name>A0A9P6JNR9_9AGAR</name>
<dbReference type="EMBL" id="MU157864">
    <property type="protein sequence ID" value="KAF9527088.1"/>
    <property type="molecule type" value="Genomic_DNA"/>
</dbReference>
<proteinExistence type="predicted"/>
<keyword evidence="2" id="KW-1185">Reference proteome</keyword>
<dbReference type="Proteomes" id="UP000807306">
    <property type="component" value="Unassembled WGS sequence"/>
</dbReference>
<reference evidence="1" key="1">
    <citation type="submission" date="2020-11" db="EMBL/GenBank/DDBJ databases">
        <authorList>
            <consortium name="DOE Joint Genome Institute"/>
            <person name="Ahrendt S."/>
            <person name="Riley R."/>
            <person name="Andreopoulos W."/>
            <person name="Labutti K."/>
            <person name="Pangilinan J."/>
            <person name="Ruiz-Duenas F.J."/>
            <person name="Barrasa J.M."/>
            <person name="Sanchez-Garcia M."/>
            <person name="Camarero S."/>
            <person name="Miyauchi S."/>
            <person name="Serrano A."/>
            <person name="Linde D."/>
            <person name="Babiker R."/>
            <person name="Drula E."/>
            <person name="Ayuso-Fernandez I."/>
            <person name="Pacheco R."/>
            <person name="Padilla G."/>
            <person name="Ferreira P."/>
            <person name="Barriuso J."/>
            <person name="Kellner H."/>
            <person name="Castanera R."/>
            <person name="Alfaro M."/>
            <person name="Ramirez L."/>
            <person name="Pisabarro A.G."/>
            <person name="Kuo A."/>
            <person name="Tritt A."/>
            <person name="Lipzen A."/>
            <person name="He G."/>
            <person name="Yan M."/>
            <person name="Ng V."/>
            <person name="Cullen D."/>
            <person name="Martin F."/>
            <person name="Rosso M.-N."/>
            <person name="Henrissat B."/>
            <person name="Hibbett D."/>
            <person name="Martinez A.T."/>
            <person name="Grigoriev I.V."/>
        </authorList>
    </citation>
    <scope>NUCLEOTIDE SEQUENCE</scope>
    <source>
        <strain evidence="1">CBS 506.95</strain>
    </source>
</reference>
<evidence type="ECO:0000313" key="1">
    <source>
        <dbReference type="EMBL" id="KAF9527088.1"/>
    </source>
</evidence>
<dbReference type="OrthoDB" id="2891411at2759"/>
<evidence type="ECO:0008006" key="3">
    <source>
        <dbReference type="Google" id="ProtNLM"/>
    </source>
</evidence>
<organism evidence="1 2">
    <name type="scientific">Crepidotus variabilis</name>
    <dbReference type="NCBI Taxonomy" id="179855"/>
    <lineage>
        <taxon>Eukaryota</taxon>
        <taxon>Fungi</taxon>
        <taxon>Dikarya</taxon>
        <taxon>Basidiomycota</taxon>
        <taxon>Agaricomycotina</taxon>
        <taxon>Agaricomycetes</taxon>
        <taxon>Agaricomycetidae</taxon>
        <taxon>Agaricales</taxon>
        <taxon>Agaricineae</taxon>
        <taxon>Crepidotaceae</taxon>
        <taxon>Crepidotus</taxon>
    </lineage>
</organism>
<evidence type="ECO:0000313" key="2">
    <source>
        <dbReference type="Proteomes" id="UP000807306"/>
    </source>
</evidence>